<evidence type="ECO:0000313" key="9">
    <source>
        <dbReference type="EMBL" id="RNF52129.1"/>
    </source>
</evidence>
<comment type="caution">
    <text evidence="9">The sequence shown here is derived from an EMBL/GenBank/DDBJ whole genome shotgun (WGS) entry which is preliminary data.</text>
</comment>
<reference evidence="9 10" key="1">
    <citation type="journal article" date="2012" name="Int. J. Syst. Evol. Microbiol.">
        <title>Marinomonas hwangdonensis sp. nov., isolated from seawater.</title>
        <authorList>
            <person name="Jung Y.T."/>
            <person name="Oh T.K."/>
            <person name="Yoon J.H."/>
        </authorList>
    </citation>
    <scope>NUCLEOTIDE SEQUENCE [LARGE SCALE GENOMIC DNA]</scope>
    <source>
        <strain evidence="9 10">HDW-15</strain>
    </source>
</reference>
<dbReference type="OrthoDB" id="9806984at2"/>
<feature type="domain" description="Mce/MlaD" evidence="8">
    <location>
        <begin position="42"/>
        <end position="132"/>
    </location>
</feature>
<dbReference type="NCBIfam" id="NF008070">
    <property type="entry name" value="PRK10807.1"/>
    <property type="match status" value="1"/>
</dbReference>
<protein>
    <submittedName>
        <fullName evidence="9">MCE family protein</fullName>
    </submittedName>
</protein>
<dbReference type="PANTHER" id="PTHR30462:SF2">
    <property type="entry name" value="INTERMEMBRANE TRANSPORT PROTEIN PQIB"/>
    <property type="match status" value="1"/>
</dbReference>
<evidence type="ECO:0000256" key="5">
    <source>
        <dbReference type="ARBA" id="ARBA00022989"/>
    </source>
</evidence>
<keyword evidence="4 7" id="KW-0812">Transmembrane</keyword>
<evidence type="ECO:0000256" key="1">
    <source>
        <dbReference type="ARBA" id="ARBA00004533"/>
    </source>
</evidence>
<evidence type="ECO:0000256" key="2">
    <source>
        <dbReference type="ARBA" id="ARBA00022475"/>
    </source>
</evidence>
<dbReference type="PANTHER" id="PTHR30462">
    <property type="entry name" value="INTERMEMBRANE TRANSPORT PROTEIN PQIB-RELATED"/>
    <property type="match status" value="1"/>
</dbReference>
<keyword evidence="10" id="KW-1185">Reference proteome</keyword>
<evidence type="ECO:0000256" key="3">
    <source>
        <dbReference type="ARBA" id="ARBA00022519"/>
    </source>
</evidence>
<dbReference type="EMBL" id="RIZG01000002">
    <property type="protein sequence ID" value="RNF52129.1"/>
    <property type="molecule type" value="Genomic_DNA"/>
</dbReference>
<keyword evidence="3" id="KW-0997">Cell inner membrane</keyword>
<sequence length="548" mass="60660">MTKRVTNVERLKRVHFNSIWLVPLIAILVASWMLYQNWASQGPVITLIAPNAEGLEAGQTKLKARNVDVGRVIDIRLSEDYEKAVVQVRMNQGTQKMLREGTQFWVVKPRIGREGVSGLGTLLSGAYIDMAPSDEGQEIRQFTLLSQPPLSTKNEGLRVFLHSENSAKLNVGTVVHFRGYDVGYVEEVGFDTASGEITYRVVVTPPYDALINDSTQFWITPGLSFKSSVQGFEVKLDSLETLLSGGISFGSGESRTPGRPITDLTSFRLFASKDEADNHVFSNTIEYVFLFDANVSGLAAGADVEFRGVRVGTVLEVPFTGIPLEALASYQRPVIPVLARIEPQRLDSSATSEQEVINQWRERVPGFIKQGLRARLEIGNYLNAAKVISLDFIDNPPSHSLITVAGYQVFPTSATTLAGIENQISQVLDTLVQVPLKETFEQLNQTMGSADETLRQLQLMSEAVKQLLDQSETQALPETLSDAITELNRTLATYQASGQIGRPVRENMVLLNRTLNELQPLLRQLRENPNTLIFDSKPQTDVQPRAAQ</sequence>
<feature type="domain" description="Mce/MlaD" evidence="8">
    <location>
        <begin position="156"/>
        <end position="219"/>
    </location>
</feature>
<name>A0A3M8Q7T2_9GAMM</name>
<keyword evidence="2" id="KW-1003">Cell membrane</keyword>
<dbReference type="Proteomes" id="UP000280507">
    <property type="component" value="Unassembled WGS sequence"/>
</dbReference>
<dbReference type="Pfam" id="PF02470">
    <property type="entry name" value="MlaD"/>
    <property type="match status" value="3"/>
</dbReference>
<keyword evidence="5 7" id="KW-1133">Transmembrane helix</keyword>
<proteinExistence type="predicted"/>
<gene>
    <name evidence="9" type="ORF">EBI00_04280</name>
</gene>
<dbReference type="InterPro" id="IPR003399">
    <property type="entry name" value="Mce/MlaD"/>
</dbReference>
<comment type="subcellular location">
    <subcellularLocation>
        <location evidence="1">Cell inner membrane</location>
    </subcellularLocation>
</comment>
<evidence type="ECO:0000256" key="6">
    <source>
        <dbReference type="ARBA" id="ARBA00023136"/>
    </source>
</evidence>
<dbReference type="RefSeq" id="WP_123094678.1">
    <property type="nucleotide sequence ID" value="NZ_RIZG01000002.1"/>
</dbReference>
<dbReference type="InterPro" id="IPR051800">
    <property type="entry name" value="PqiA-PqiB_transport"/>
</dbReference>
<evidence type="ECO:0000256" key="7">
    <source>
        <dbReference type="SAM" id="Phobius"/>
    </source>
</evidence>
<feature type="transmembrane region" description="Helical" evidence="7">
    <location>
        <begin position="14"/>
        <end position="35"/>
    </location>
</feature>
<organism evidence="9 10">
    <name type="scientific">Marinomonas hwangdonensis</name>
    <dbReference type="NCBI Taxonomy" id="1053647"/>
    <lineage>
        <taxon>Bacteria</taxon>
        <taxon>Pseudomonadati</taxon>
        <taxon>Pseudomonadota</taxon>
        <taxon>Gammaproteobacteria</taxon>
        <taxon>Oceanospirillales</taxon>
        <taxon>Oceanospirillaceae</taxon>
        <taxon>Marinomonas</taxon>
    </lineage>
</organism>
<dbReference type="AlphaFoldDB" id="A0A3M8Q7T2"/>
<evidence type="ECO:0000259" key="8">
    <source>
        <dbReference type="Pfam" id="PF02470"/>
    </source>
</evidence>
<evidence type="ECO:0000256" key="4">
    <source>
        <dbReference type="ARBA" id="ARBA00022692"/>
    </source>
</evidence>
<accession>A0A3M8Q7T2</accession>
<evidence type="ECO:0000313" key="10">
    <source>
        <dbReference type="Proteomes" id="UP000280507"/>
    </source>
</evidence>
<dbReference type="GO" id="GO:0005886">
    <property type="term" value="C:plasma membrane"/>
    <property type="evidence" value="ECO:0007669"/>
    <property type="project" value="UniProtKB-SubCell"/>
</dbReference>
<feature type="domain" description="Mce/MlaD" evidence="8">
    <location>
        <begin position="285"/>
        <end position="390"/>
    </location>
</feature>
<keyword evidence="6 7" id="KW-0472">Membrane</keyword>